<dbReference type="PROSITE" id="PS50089">
    <property type="entry name" value="ZF_RING_2"/>
    <property type="match status" value="1"/>
</dbReference>
<evidence type="ECO:0000313" key="8">
    <source>
        <dbReference type="EMBL" id="AES69519.1"/>
    </source>
</evidence>
<accession>G7IWV6</accession>
<keyword evidence="11" id="KW-1185">Reference proteome</keyword>
<reference evidence="8 11" key="1">
    <citation type="journal article" date="2011" name="Nature">
        <title>The Medicago genome provides insight into the evolution of rhizobial symbioses.</title>
        <authorList>
            <person name="Young N.D."/>
            <person name="Debelle F."/>
            <person name="Oldroyd G.E."/>
            <person name="Geurts R."/>
            <person name="Cannon S.B."/>
            <person name="Udvardi M.K."/>
            <person name="Benedito V.A."/>
            <person name="Mayer K.F."/>
            <person name="Gouzy J."/>
            <person name="Schoof H."/>
            <person name="Van de Peer Y."/>
            <person name="Proost S."/>
            <person name="Cook D.R."/>
            <person name="Meyers B.C."/>
            <person name="Spannagl M."/>
            <person name="Cheung F."/>
            <person name="De Mita S."/>
            <person name="Krishnakumar V."/>
            <person name="Gundlach H."/>
            <person name="Zhou S."/>
            <person name="Mudge J."/>
            <person name="Bharti A.K."/>
            <person name="Murray J.D."/>
            <person name="Naoumkina M.A."/>
            <person name="Rosen B."/>
            <person name="Silverstein K.A."/>
            <person name="Tang H."/>
            <person name="Rombauts S."/>
            <person name="Zhao P.X."/>
            <person name="Zhou P."/>
            <person name="Barbe V."/>
            <person name="Bardou P."/>
            <person name="Bechner M."/>
            <person name="Bellec A."/>
            <person name="Berger A."/>
            <person name="Berges H."/>
            <person name="Bidwell S."/>
            <person name="Bisseling T."/>
            <person name="Choisne N."/>
            <person name="Couloux A."/>
            <person name="Denny R."/>
            <person name="Deshpande S."/>
            <person name="Dai X."/>
            <person name="Doyle J.J."/>
            <person name="Dudez A.M."/>
            <person name="Farmer A.D."/>
            <person name="Fouteau S."/>
            <person name="Franken C."/>
            <person name="Gibelin C."/>
            <person name="Gish J."/>
            <person name="Goldstein S."/>
            <person name="Gonzalez A.J."/>
            <person name="Green P.J."/>
            <person name="Hallab A."/>
            <person name="Hartog M."/>
            <person name="Hua A."/>
            <person name="Humphray S.J."/>
            <person name="Jeong D.H."/>
            <person name="Jing Y."/>
            <person name="Jocker A."/>
            <person name="Kenton S.M."/>
            <person name="Kim D.J."/>
            <person name="Klee K."/>
            <person name="Lai H."/>
            <person name="Lang C."/>
            <person name="Lin S."/>
            <person name="Macmil S.L."/>
            <person name="Magdelenat G."/>
            <person name="Matthews L."/>
            <person name="McCorrison J."/>
            <person name="Monaghan E.L."/>
            <person name="Mun J.H."/>
            <person name="Najar F.Z."/>
            <person name="Nicholson C."/>
            <person name="Noirot C."/>
            <person name="O'Bleness M."/>
            <person name="Paule C.R."/>
            <person name="Poulain J."/>
            <person name="Prion F."/>
            <person name="Qin B."/>
            <person name="Qu C."/>
            <person name="Retzel E.F."/>
            <person name="Riddle C."/>
            <person name="Sallet E."/>
            <person name="Samain S."/>
            <person name="Samson N."/>
            <person name="Sanders I."/>
            <person name="Saurat O."/>
            <person name="Scarpelli C."/>
            <person name="Schiex T."/>
            <person name="Segurens B."/>
            <person name="Severin A.J."/>
            <person name="Sherrier D.J."/>
            <person name="Shi R."/>
            <person name="Sims S."/>
            <person name="Singer S.R."/>
            <person name="Sinharoy S."/>
            <person name="Sterck L."/>
            <person name="Viollet A."/>
            <person name="Wang B.B."/>
            <person name="Wang K."/>
            <person name="Wang M."/>
            <person name="Wang X."/>
            <person name="Warfsmann J."/>
            <person name="Weissenbach J."/>
            <person name="White D.D."/>
            <person name="White J.D."/>
            <person name="Wiley G.B."/>
            <person name="Wincker P."/>
            <person name="Xing Y."/>
            <person name="Yang L."/>
            <person name="Yao Z."/>
            <person name="Ying F."/>
            <person name="Zhai J."/>
            <person name="Zhou L."/>
            <person name="Zuber A."/>
            <person name="Denarie J."/>
            <person name="Dixon R.A."/>
            <person name="May G.D."/>
            <person name="Schwartz D.C."/>
            <person name="Rogers J."/>
            <person name="Quetier F."/>
            <person name="Town C.D."/>
            <person name="Roe B.A."/>
        </authorList>
    </citation>
    <scope>NUCLEOTIDE SEQUENCE [LARGE SCALE GENOMIC DNA]</scope>
    <source>
        <strain evidence="8">A17</strain>
        <strain evidence="10 11">cv. Jemalong A17</strain>
    </source>
</reference>
<dbReference type="HOGENOM" id="CLU_812261_0_0_1"/>
<evidence type="ECO:0000313" key="11">
    <source>
        <dbReference type="Proteomes" id="UP000002051"/>
    </source>
</evidence>
<dbReference type="EMBL" id="CM001219">
    <property type="protein sequence ID" value="AES69519.1"/>
    <property type="molecule type" value="Genomic_DNA"/>
</dbReference>
<proteinExistence type="predicted"/>
<feature type="domain" description="RING-type" evidence="7">
    <location>
        <begin position="299"/>
        <end position="337"/>
    </location>
</feature>
<evidence type="ECO:0000256" key="2">
    <source>
        <dbReference type="ARBA" id="ARBA00012483"/>
    </source>
</evidence>
<dbReference type="eggNOG" id="KOG0800">
    <property type="taxonomic scope" value="Eukaryota"/>
</dbReference>
<dbReference type="PANTHER" id="PTHR15710:SF218">
    <property type="entry name" value="OS06G0687300 PROTEIN"/>
    <property type="match status" value="1"/>
</dbReference>
<evidence type="ECO:0000256" key="1">
    <source>
        <dbReference type="ARBA" id="ARBA00000900"/>
    </source>
</evidence>
<dbReference type="InterPro" id="IPR001841">
    <property type="entry name" value="Znf_RING"/>
</dbReference>
<dbReference type="GO" id="GO:0008270">
    <property type="term" value="F:zinc ion binding"/>
    <property type="evidence" value="ECO:0007669"/>
    <property type="project" value="UniProtKB-KW"/>
</dbReference>
<dbReference type="PaxDb" id="3880-AES69519"/>
<dbReference type="GO" id="GO:0016874">
    <property type="term" value="F:ligase activity"/>
    <property type="evidence" value="ECO:0007669"/>
    <property type="project" value="UniProtKB-KW"/>
</dbReference>
<dbReference type="AlphaFoldDB" id="G7IWV6"/>
<dbReference type="SMART" id="SM00184">
    <property type="entry name" value="RING"/>
    <property type="match status" value="1"/>
</dbReference>
<evidence type="ECO:0000256" key="6">
    <source>
        <dbReference type="PROSITE-ProRule" id="PRU00175"/>
    </source>
</evidence>
<reference evidence="9" key="4">
    <citation type="journal article" date="2018" name="Nat. Plants">
        <title>Whole-genome landscape of Medicago truncatula symbiotic genes.</title>
        <authorList>
            <person name="Pecrix Y."/>
            <person name="Gamas P."/>
            <person name="Carrere S."/>
        </authorList>
    </citation>
    <scope>NUCLEOTIDE SEQUENCE</scope>
    <source>
        <tissue evidence="9">Leaves</tissue>
    </source>
</reference>
<keyword evidence="9" id="KW-0808">Transferase</keyword>
<sequence>MDEEEYHCSARPNMPSTVFDTNNISSHPGDKYFRIEFDYKKIWVQTDTNHQSLENIERYTLRKVSADKLMEETTIPSWLSHIKFPKEYFALMVEEILRCARDMVNGTTYNNLKFLCIRVDFSLTIPLEDDSCDEGDYGDEENLCLEEDKEEIEVGEEDNGLALPITSAIESETYEELDYEVYFEDDYRGYQWNNGLDEFEDEEEMEVEEDDEYEVYCEDDYGGYQWEEVEEEMEVEEEDDYYEVNYEDDYGGYQWNVGLEEYEDEEEMEVEEVDNRFVPAAKSFIEGLKMVEVEEVEKCAICFEDFNVGVRIPCSHMFHMTCICDWLVIGNSCPLCRFQLPT</sequence>
<dbReference type="Proteomes" id="UP000265566">
    <property type="component" value="Chromosome 3"/>
</dbReference>
<evidence type="ECO:0000256" key="3">
    <source>
        <dbReference type="ARBA" id="ARBA00022723"/>
    </source>
</evidence>
<dbReference type="InterPro" id="IPR013083">
    <property type="entry name" value="Znf_RING/FYVE/PHD"/>
</dbReference>
<evidence type="ECO:0000313" key="10">
    <source>
        <dbReference type="EnsemblPlants" id="AES69519"/>
    </source>
</evidence>
<dbReference type="EnsemblPlants" id="AES69519">
    <property type="protein sequence ID" value="AES69519"/>
    <property type="gene ID" value="MTR_3g031000"/>
</dbReference>
<name>G7IWV6_MEDTR</name>
<dbReference type="GO" id="GO:0061630">
    <property type="term" value="F:ubiquitin protein ligase activity"/>
    <property type="evidence" value="ECO:0007669"/>
    <property type="project" value="UniProtKB-EC"/>
</dbReference>
<dbReference type="PANTHER" id="PTHR15710">
    <property type="entry name" value="E3 UBIQUITIN-PROTEIN LIGASE PRAJA"/>
    <property type="match status" value="1"/>
</dbReference>
<keyword evidence="4 6" id="KW-0863">Zinc-finger</keyword>
<evidence type="ECO:0000313" key="9">
    <source>
        <dbReference type="EMBL" id="RHN66291.1"/>
    </source>
</evidence>
<keyword evidence="9" id="KW-0436">Ligase</keyword>
<keyword evidence="9" id="KW-0012">Acyltransferase</keyword>
<dbReference type="Gramene" id="rna14241">
    <property type="protein sequence ID" value="RHN66291.1"/>
    <property type="gene ID" value="gene14241"/>
</dbReference>
<reference evidence="8 11" key="2">
    <citation type="journal article" date="2014" name="BMC Genomics">
        <title>An improved genome release (version Mt4.0) for the model legume Medicago truncatula.</title>
        <authorList>
            <person name="Tang H."/>
            <person name="Krishnakumar V."/>
            <person name="Bidwell S."/>
            <person name="Rosen B."/>
            <person name="Chan A."/>
            <person name="Zhou S."/>
            <person name="Gentzbittel L."/>
            <person name="Childs K.L."/>
            <person name="Yandell M."/>
            <person name="Gundlach H."/>
            <person name="Mayer K.F."/>
            <person name="Schwartz D.C."/>
            <person name="Town C.D."/>
        </authorList>
    </citation>
    <scope>GENOME REANNOTATION</scope>
    <source>
        <strain evidence="10 11">cv. Jemalong A17</strain>
    </source>
</reference>
<evidence type="ECO:0000256" key="4">
    <source>
        <dbReference type="ARBA" id="ARBA00022771"/>
    </source>
</evidence>
<keyword evidence="3" id="KW-0479">Metal-binding</keyword>
<reference evidence="10" key="3">
    <citation type="submission" date="2015-04" db="UniProtKB">
        <authorList>
            <consortium name="EnsemblPlants"/>
        </authorList>
    </citation>
    <scope>IDENTIFICATION</scope>
    <source>
        <strain evidence="10">cv. Jemalong A17</strain>
    </source>
</reference>
<keyword evidence="5" id="KW-0862">Zinc</keyword>
<dbReference type="Gene3D" id="3.30.40.10">
    <property type="entry name" value="Zinc/RING finger domain, C3HC4 (zinc finger)"/>
    <property type="match status" value="1"/>
</dbReference>
<protein>
    <recommendedName>
        <fullName evidence="2">RING-type E3 ubiquitin transferase</fullName>
        <ecNumber evidence="2">2.3.2.27</ecNumber>
    </recommendedName>
</protein>
<comment type="catalytic activity">
    <reaction evidence="1">
        <text>S-ubiquitinyl-[E2 ubiquitin-conjugating enzyme]-L-cysteine + [acceptor protein]-L-lysine = [E2 ubiquitin-conjugating enzyme]-L-cysteine + N(6)-ubiquitinyl-[acceptor protein]-L-lysine.</text>
        <dbReference type="EC" id="2.3.2.27"/>
    </reaction>
</comment>
<gene>
    <name evidence="8" type="ordered locus">MTR_3g031000</name>
    <name evidence="9" type="ORF">MtrunA17_Chr3g0089261</name>
</gene>
<dbReference type="Pfam" id="PF13639">
    <property type="entry name" value="zf-RING_2"/>
    <property type="match status" value="1"/>
</dbReference>
<evidence type="ECO:0000256" key="5">
    <source>
        <dbReference type="ARBA" id="ARBA00022833"/>
    </source>
</evidence>
<evidence type="ECO:0000259" key="7">
    <source>
        <dbReference type="PROSITE" id="PS50089"/>
    </source>
</evidence>
<dbReference type="EC" id="2.3.2.27" evidence="2"/>
<organism evidence="8 11">
    <name type="scientific">Medicago truncatula</name>
    <name type="common">Barrel medic</name>
    <name type="synonym">Medicago tribuloides</name>
    <dbReference type="NCBI Taxonomy" id="3880"/>
    <lineage>
        <taxon>Eukaryota</taxon>
        <taxon>Viridiplantae</taxon>
        <taxon>Streptophyta</taxon>
        <taxon>Embryophyta</taxon>
        <taxon>Tracheophyta</taxon>
        <taxon>Spermatophyta</taxon>
        <taxon>Magnoliopsida</taxon>
        <taxon>eudicotyledons</taxon>
        <taxon>Gunneridae</taxon>
        <taxon>Pentapetalae</taxon>
        <taxon>rosids</taxon>
        <taxon>fabids</taxon>
        <taxon>Fabales</taxon>
        <taxon>Fabaceae</taxon>
        <taxon>Papilionoideae</taxon>
        <taxon>50 kb inversion clade</taxon>
        <taxon>NPAAA clade</taxon>
        <taxon>Hologalegina</taxon>
        <taxon>IRL clade</taxon>
        <taxon>Trifolieae</taxon>
        <taxon>Medicago</taxon>
    </lineage>
</organism>
<dbReference type="Proteomes" id="UP000002051">
    <property type="component" value="Chromosome 3"/>
</dbReference>
<dbReference type="SUPFAM" id="SSF57850">
    <property type="entry name" value="RING/U-box"/>
    <property type="match status" value="1"/>
</dbReference>
<dbReference type="EMBL" id="PSQE01000003">
    <property type="protein sequence ID" value="RHN66291.1"/>
    <property type="molecule type" value="Genomic_DNA"/>
</dbReference>